<gene>
    <name evidence="1" type="ORF">CY0110_06759</name>
</gene>
<evidence type="ECO:0000313" key="2">
    <source>
        <dbReference type="Proteomes" id="UP000003781"/>
    </source>
</evidence>
<dbReference type="RefSeq" id="WP_008277674.1">
    <property type="nucleotide sequence ID" value="NZ_AAXW01000050.1"/>
</dbReference>
<organism evidence="1 2">
    <name type="scientific">Crocosphaera chwakensis CCY0110</name>
    <dbReference type="NCBI Taxonomy" id="391612"/>
    <lineage>
        <taxon>Bacteria</taxon>
        <taxon>Bacillati</taxon>
        <taxon>Cyanobacteriota</taxon>
        <taxon>Cyanophyceae</taxon>
        <taxon>Oscillatoriophycideae</taxon>
        <taxon>Chroococcales</taxon>
        <taxon>Aphanothecaceae</taxon>
        <taxon>Crocosphaera</taxon>
        <taxon>Crocosphaera chwakensis</taxon>
    </lineage>
</organism>
<dbReference type="eggNOG" id="ENOG50335JU">
    <property type="taxonomic scope" value="Bacteria"/>
</dbReference>
<name>A3IWB8_9CHRO</name>
<keyword evidence="2" id="KW-1185">Reference proteome</keyword>
<accession>A3IWB8</accession>
<dbReference type="AlphaFoldDB" id="A3IWB8"/>
<dbReference type="EMBL" id="AAXW01000050">
    <property type="protein sequence ID" value="EAZ89231.1"/>
    <property type="molecule type" value="Genomic_DNA"/>
</dbReference>
<comment type="caution">
    <text evidence="1">The sequence shown here is derived from an EMBL/GenBank/DDBJ whole genome shotgun (WGS) entry which is preliminary data.</text>
</comment>
<evidence type="ECO:0000313" key="1">
    <source>
        <dbReference type="EMBL" id="EAZ89231.1"/>
    </source>
</evidence>
<dbReference type="OrthoDB" id="582359at2"/>
<protein>
    <submittedName>
        <fullName evidence="1">Uncharacterized protein</fullName>
    </submittedName>
</protein>
<proteinExistence type="predicted"/>
<reference evidence="1 2" key="1">
    <citation type="submission" date="2007-03" db="EMBL/GenBank/DDBJ databases">
        <authorList>
            <person name="Stal L."/>
            <person name="Ferriera S."/>
            <person name="Johnson J."/>
            <person name="Kravitz S."/>
            <person name="Beeson K."/>
            <person name="Sutton G."/>
            <person name="Rogers Y.-H."/>
            <person name="Friedman R."/>
            <person name="Frazier M."/>
            <person name="Venter J.C."/>
        </authorList>
    </citation>
    <scope>NUCLEOTIDE SEQUENCE [LARGE SCALE GENOMIC DNA]</scope>
    <source>
        <strain evidence="1 2">CCY0110</strain>
    </source>
</reference>
<dbReference type="Proteomes" id="UP000003781">
    <property type="component" value="Unassembled WGS sequence"/>
</dbReference>
<sequence>MQDYPAAHSMDTTWFAVDKKGNLGFFDSGEGGAVPYSNHRVKMVSIDSLLLEIAQNYEHRVLKSKTPNHYIEKHLSLQKLQNSINEALKKRERRLQNCFLLLSSDAVISHLGIEETDYNYGVRFTGEMTIIYLYFCRIPLIQELIEKGLILAGEDRNRWDYNVCGMLGFFIYEQESNDPLPYEQTGKPIISLKLDDLPEHLQDDISWNWFDDVSFNDRKKIQPIEHLPCRTWKNDKWWVDSEGNKREGHPYQ</sequence>